<dbReference type="InterPro" id="IPR011009">
    <property type="entry name" value="Kinase-like_dom_sf"/>
</dbReference>
<dbReference type="Gene3D" id="1.10.510.10">
    <property type="entry name" value="Transferase(Phosphotransferase) domain 1"/>
    <property type="match status" value="1"/>
</dbReference>
<keyword evidence="2" id="KW-1185">Reference proteome</keyword>
<evidence type="ECO:0008006" key="3">
    <source>
        <dbReference type="Google" id="ProtNLM"/>
    </source>
</evidence>
<evidence type="ECO:0000313" key="1">
    <source>
        <dbReference type="EMBL" id="OSD00597.1"/>
    </source>
</evidence>
<reference evidence="1 2" key="1">
    <citation type="journal article" date="2015" name="Biotechnol. Biofuels">
        <title>Enhanced degradation of softwood versus hardwood by the white-rot fungus Pycnoporus coccineus.</title>
        <authorList>
            <person name="Couturier M."/>
            <person name="Navarro D."/>
            <person name="Chevret D."/>
            <person name="Henrissat B."/>
            <person name="Piumi F."/>
            <person name="Ruiz-Duenas F.J."/>
            <person name="Martinez A.T."/>
            <person name="Grigoriev I.V."/>
            <person name="Riley R."/>
            <person name="Lipzen A."/>
            <person name="Berrin J.G."/>
            <person name="Master E.R."/>
            <person name="Rosso M.N."/>
        </authorList>
    </citation>
    <scope>NUCLEOTIDE SEQUENCE [LARGE SCALE GENOMIC DNA]</scope>
    <source>
        <strain evidence="1 2">BRFM310</strain>
    </source>
</reference>
<dbReference type="OrthoDB" id="2746981at2759"/>
<gene>
    <name evidence="1" type="ORF">PYCCODRAFT_1393200</name>
</gene>
<evidence type="ECO:0000313" key="2">
    <source>
        <dbReference type="Proteomes" id="UP000193067"/>
    </source>
</evidence>
<proteinExistence type="predicted"/>
<sequence length="306" mass="34714">MPSRAVETSSGNPPWYVMDENGQIMPLEVPTRLKEHPELVRRGLEPVDPSKIGVVYRTFVLKKPLYYIKIVDTSTEEAAVYQRLRLQCMASPNHTIPGEITPPEAGHPLLITPELGDFGLSIMRASSLYDSLARFLQLIEGLEYMHNQHIAHMDICLDNVVAAPLWKDPPYPDVEPGKMYYIDFGSSLQLPFGPGVQRAISLGPSQYALQYDIHNFDPYSWDVYCAALTLRATLDAYRRDHWCFITRLYLGWLEGNERGCAGVCRCRPTARRARQLLAGILWCVGIWEGTKNVLRRAMDGIWSPFS</sequence>
<dbReference type="Proteomes" id="UP000193067">
    <property type="component" value="Unassembled WGS sequence"/>
</dbReference>
<name>A0A1Y2IHM7_TRAC3</name>
<dbReference type="SUPFAM" id="SSF56112">
    <property type="entry name" value="Protein kinase-like (PK-like)"/>
    <property type="match status" value="1"/>
</dbReference>
<dbReference type="AlphaFoldDB" id="A0A1Y2IHM7"/>
<dbReference type="EMBL" id="KZ084117">
    <property type="protein sequence ID" value="OSD00597.1"/>
    <property type="molecule type" value="Genomic_DNA"/>
</dbReference>
<organism evidence="1 2">
    <name type="scientific">Trametes coccinea (strain BRFM310)</name>
    <name type="common">Pycnoporus coccineus</name>
    <dbReference type="NCBI Taxonomy" id="1353009"/>
    <lineage>
        <taxon>Eukaryota</taxon>
        <taxon>Fungi</taxon>
        <taxon>Dikarya</taxon>
        <taxon>Basidiomycota</taxon>
        <taxon>Agaricomycotina</taxon>
        <taxon>Agaricomycetes</taxon>
        <taxon>Polyporales</taxon>
        <taxon>Polyporaceae</taxon>
        <taxon>Trametes</taxon>
    </lineage>
</organism>
<protein>
    <recommendedName>
        <fullName evidence="3">Protein kinase domain-containing protein</fullName>
    </recommendedName>
</protein>
<accession>A0A1Y2IHM7</accession>